<evidence type="ECO:0000256" key="2">
    <source>
        <dbReference type="SAM" id="SignalP"/>
    </source>
</evidence>
<name>A0A2U3I9P0_9BURK</name>
<keyword evidence="4" id="KW-1185">Reference proteome</keyword>
<gene>
    <name evidence="3" type="ORF">NOV72_04125</name>
</gene>
<sequence length="78" mass="7425">MSRKIVLIALTSAMLATTGAAQAKGCVEGAAVGGVTGHVAGKHGTAGAVGGCAVGHHEASKKDKKAQQANAASGSDAK</sequence>
<proteinExistence type="predicted"/>
<dbReference type="EMBL" id="OGTP01000015">
    <property type="protein sequence ID" value="SPB16925.1"/>
    <property type="molecule type" value="Genomic_DNA"/>
</dbReference>
<protein>
    <submittedName>
        <fullName evidence="3">Glycine zipper 2TM domain protein</fullName>
    </submittedName>
</protein>
<keyword evidence="2" id="KW-0732">Signal</keyword>
<feature type="compositionally biased region" description="Low complexity" evidence="1">
    <location>
        <begin position="67"/>
        <end position="78"/>
    </location>
</feature>
<reference evidence="4" key="1">
    <citation type="submission" date="2018-01" db="EMBL/GenBank/DDBJ databases">
        <authorList>
            <person name="Peeters C."/>
        </authorList>
    </citation>
    <scope>NUCLEOTIDE SEQUENCE [LARGE SCALE GENOMIC DNA]</scope>
</reference>
<accession>A0A2U3I9P0</accession>
<feature type="signal peptide" evidence="2">
    <location>
        <begin position="1"/>
        <end position="23"/>
    </location>
</feature>
<evidence type="ECO:0000313" key="3">
    <source>
        <dbReference type="EMBL" id="SPB16925.1"/>
    </source>
</evidence>
<dbReference type="AlphaFoldDB" id="A0A2U3I9P0"/>
<feature type="chain" id="PRO_5015470852" evidence="2">
    <location>
        <begin position="24"/>
        <end position="78"/>
    </location>
</feature>
<feature type="region of interest" description="Disordered" evidence="1">
    <location>
        <begin position="58"/>
        <end position="78"/>
    </location>
</feature>
<evidence type="ECO:0000313" key="4">
    <source>
        <dbReference type="Proteomes" id="UP000238169"/>
    </source>
</evidence>
<organism evidence="3 4">
    <name type="scientific">Caballeronia novacaledonica</name>
    <dbReference type="NCBI Taxonomy" id="1544861"/>
    <lineage>
        <taxon>Bacteria</taxon>
        <taxon>Pseudomonadati</taxon>
        <taxon>Pseudomonadota</taxon>
        <taxon>Betaproteobacteria</taxon>
        <taxon>Burkholderiales</taxon>
        <taxon>Burkholderiaceae</taxon>
        <taxon>Caballeronia</taxon>
    </lineage>
</organism>
<dbReference type="Proteomes" id="UP000238169">
    <property type="component" value="Unassembled WGS sequence"/>
</dbReference>
<evidence type="ECO:0000256" key="1">
    <source>
        <dbReference type="SAM" id="MobiDB-lite"/>
    </source>
</evidence>